<comment type="similarity">
    <text evidence="3">Belongs to the class-V pyridoxal-phosphate-dependent aminotransferase family. NifS/IscS subfamily.</text>
</comment>
<keyword evidence="8" id="KW-0408">Iron</keyword>
<keyword evidence="6" id="KW-0479">Metal-binding</keyword>
<evidence type="ECO:0000259" key="14">
    <source>
        <dbReference type="Pfam" id="PF00266"/>
    </source>
</evidence>
<dbReference type="Proteomes" id="UP000006772">
    <property type="component" value="Unassembled WGS sequence"/>
</dbReference>
<keyword evidence="7" id="KW-0663">Pyridoxal phosphate</keyword>
<comment type="catalytic activity">
    <reaction evidence="12">
        <text>(sulfur carrier)-H + L-cysteine = (sulfur carrier)-SH + L-alanine</text>
        <dbReference type="Rhea" id="RHEA:43892"/>
        <dbReference type="Rhea" id="RHEA-COMP:14737"/>
        <dbReference type="Rhea" id="RHEA-COMP:14739"/>
        <dbReference type="ChEBI" id="CHEBI:29917"/>
        <dbReference type="ChEBI" id="CHEBI:35235"/>
        <dbReference type="ChEBI" id="CHEBI:57972"/>
        <dbReference type="ChEBI" id="CHEBI:64428"/>
        <dbReference type="EC" id="2.8.1.7"/>
    </reaction>
</comment>
<sequence length="385" mass="40911">MDTTIYLDNNATTRPTPEVLAAMQACHDEAWGNPSSKHRVGDAARQRMNSARAEVAALLAASSAELVFTSGATEANHMAILGALALQPQRRHIVSSLVEHPSTLLLLRHLQAQGVRISWIAVDEHGQLQLDELAAAITPDTALVSLMWANNETGVVFPIAQAAELARQRGVLFHTDAVQAVSRVPCDVAAMGVDLLSLSAHKLHGPKGIGALYVRKGIRLPPLLFGHQERGRRGGTEDVAGIVGLGVAAAQARAALPRMLAVSALRQRFERGLARLPQVRINGAGAARLPNTVSVRFGQVHAELLLEHLDRLGICASSGSACTASGDMPSHVLMAMGLSSEQAAATLRFSLSRDTRDDEIDAVLAALLQIVQIVQIVQPLQARVA</sequence>
<evidence type="ECO:0000256" key="10">
    <source>
        <dbReference type="ARBA" id="ARBA00023231"/>
    </source>
</evidence>
<evidence type="ECO:0000313" key="16">
    <source>
        <dbReference type="Proteomes" id="UP000006772"/>
    </source>
</evidence>
<evidence type="ECO:0000256" key="12">
    <source>
        <dbReference type="ARBA" id="ARBA00050776"/>
    </source>
</evidence>
<evidence type="ECO:0000256" key="1">
    <source>
        <dbReference type="ARBA" id="ARBA00001933"/>
    </source>
</evidence>
<evidence type="ECO:0000256" key="7">
    <source>
        <dbReference type="ARBA" id="ARBA00022898"/>
    </source>
</evidence>
<dbReference type="InterPro" id="IPR000192">
    <property type="entry name" value="Aminotrans_V_dom"/>
</dbReference>
<dbReference type="EMBL" id="AEEC02000010">
    <property type="protein sequence ID" value="EOA05102.1"/>
    <property type="molecule type" value="Genomic_DNA"/>
</dbReference>
<dbReference type="GO" id="GO:0046872">
    <property type="term" value="F:metal ion binding"/>
    <property type="evidence" value="ECO:0007669"/>
    <property type="project" value="UniProtKB-KW"/>
</dbReference>
<dbReference type="Gene3D" id="3.90.1150.10">
    <property type="entry name" value="Aspartate Aminotransferase, domain 1"/>
    <property type="match status" value="1"/>
</dbReference>
<dbReference type="SUPFAM" id="SSF53383">
    <property type="entry name" value="PLP-dependent transferases"/>
    <property type="match status" value="1"/>
</dbReference>
<dbReference type="Pfam" id="PF00266">
    <property type="entry name" value="Aminotran_5"/>
    <property type="match status" value="1"/>
</dbReference>
<dbReference type="GO" id="GO:0031071">
    <property type="term" value="F:cysteine desulfurase activity"/>
    <property type="evidence" value="ECO:0007669"/>
    <property type="project" value="UniProtKB-EC"/>
</dbReference>
<dbReference type="PANTHER" id="PTHR11601:SF34">
    <property type="entry name" value="CYSTEINE DESULFURASE"/>
    <property type="match status" value="1"/>
</dbReference>
<protein>
    <recommendedName>
        <fullName evidence="4">cysteine desulfurase</fullName>
        <ecNumber evidence="4">2.8.1.7</ecNumber>
    </recommendedName>
    <alternativeName>
        <fullName evidence="11">Nitrogenase metalloclusters biosynthesis protein NifS</fullName>
    </alternativeName>
</protein>
<keyword evidence="9" id="KW-0411">Iron-sulfur</keyword>
<keyword evidence="5" id="KW-0808">Transferase</keyword>
<accession>A0AAI9IF78</accession>
<proteinExistence type="inferred from homology"/>
<name>A0AAI9IF78_9BURK</name>
<dbReference type="InterPro" id="IPR015422">
    <property type="entry name" value="PyrdxlP-dep_Trfase_small"/>
</dbReference>
<evidence type="ECO:0000256" key="11">
    <source>
        <dbReference type="ARBA" id="ARBA00031911"/>
    </source>
</evidence>
<comment type="function">
    <text evidence="2">Catalyzes the removal of elemental sulfur atoms from cysteine to produce alanine. Seems to participate in the biosynthesis of the nitrogenase metalloclusters by providing the inorganic sulfur required for the Fe-S core formation.</text>
</comment>
<dbReference type="Gene3D" id="3.40.640.10">
    <property type="entry name" value="Type I PLP-dependent aspartate aminotransferase-like (Major domain)"/>
    <property type="match status" value="1"/>
</dbReference>
<evidence type="ECO:0000256" key="2">
    <source>
        <dbReference type="ARBA" id="ARBA00003120"/>
    </source>
</evidence>
<evidence type="ECO:0000313" key="15">
    <source>
        <dbReference type="EMBL" id="EOA05102.1"/>
    </source>
</evidence>
<dbReference type="InterPro" id="IPR015424">
    <property type="entry name" value="PyrdxlP-dep_Trfase"/>
</dbReference>
<dbReference type="PANTHER" id="PTHR11601">
    <property type="entry name" value="CYSTEINE DESULFURYLASE FAMILY MEMBER"/>
    <property type="match status" value="1"/>
</dbReference>
<dbReference type="FunFam" id="3.40.640.10:FF:000084">
    <property type="entry name" value="IscS-like cysteine desulfurase"/>
    <property type="match status" value="1"/>
</dbReference>
<dbReference type="PIRSF" id="PIRSF005572">
    <property type="entry name" value="NifS"/>
    <property type="match status" value="1"/>
</dbReference>
<keyword evidence="10" id="KW-0535">Nitrogen fixation</keyword>
<dbReference type="InterPro" id="IPR016454">
    <property type="entry name" value="Cysteine_dSase"/>
</dbReference>
<dbReference type="InterPro" id="IPR020578">
    <property type="entry name" value="Aminotrans_V_PyrdxlP_BS"/>
</dbReference>
<comment type="caution">
    <text evidence="15">The sequence shown here is derived from an EMBL/GenBank/DDBJ whole genome shotgun (WGS) entry which is preliminary data.</text>
</comment>
<evidence type="ECO:0000256" key="6">
    <source>
        <dbReference type="ARBA" id="ARBA00022723"/>
    </source>
</evidence>
<evidence type="ECO:0000256" key="9">
    <source>
        <dbReference type="ARBA" id="ARBA00023014"/>
    </source>
</evidence>
<dbReference type="GO" id="GO:0051536">
    <property type="term" value="F:iron-sulfur cluster binding"/>
    <property type="evidence" value="ECO:0007669"/>
    <property type="project" value="UniProtKB-KW"/>
</dbReference>
<reference evidence="15 16" key="1">
    <citation type="journal article" date="2013" name="Front. Microbiol.">
        <title>The genome of the endophytic bacterium H. frisingense GSF30(T) identifies diverse strategies in the Herbaspirillum genus to interact with plants.</title>
        <authorList>
            <person name="Straub D."/>
            <person name="Rothballer M."/>
            <person name="Hartmann A."/>
            <person name="Ludewig U."/>
        </authorList>
    </citation>
    <scope>NUCLEOTIDE SEQUENCE [LARGE SCALE GENOMIC DNA]</scope>
    <source>
        <strain evidence="15 16">GSF30</strain>
    </source>
</reference>
<dbReference type="InterPro" id="IPR015421">
    <property type="entry name" value="PyrdxlP-dep_Trfase_major"/>
</dbReference>
<evidence type="ECO:0000256" key="13">
    <source>
        <dbReference type="RuleBase" id="RU004504"/>
    </source>
</evidence>
<evidence type="ECO:0000256" key="8">
    <source>
        <dbReference type="ARBA" id="ARBA00023004"/>
    </source>
</evidence>
<gene>
    <name evidence="15" type="ORF">HFRIS_009475</name>
</gene>
<organism evidence="15 16">
    <name type="scientific">Herbaspirillum frisingense GSF30</name>
    <dbReference type="NCBI Taxonomy" id="864073"/>
    <lineage>
        <taxon>Bacteria</taxon>
        <taxon>Pseudomonadati</taxon>
        <taxon>Pseudomonadota</taxon>
        <taxon>Betaproteobacteria</taxon>
        <taxon>Burkholderiales</taxon>
        <taxon>Oxalobacteraceae</taxon>
        <taxon>Herbaspirillum</taxon>
    </lineage>
</organism>
<evidence type="ECO:0000256" key="5">
    <source>
        <dbReference type="ARBA" id="ARBA00022679"/>
    </source>
</evidence>
<evidence type="ECO:0000256" key="3">
    <source>
        <dbReference type="ARBA" id="ARBA00006490"/>
    </source>
</evidence>
<feature type="domain" description="Aminotransferase class V" evidence="14">
    <location>
        <begin position="5"/>
        <end position="363"/>
    </location>
</feature>
<dbReference type="RefSeq" id="WP_006463080.1">
    <property type="nucleotide sequence ID" value="NZ_AEEC02000010.1"/>
</dbReference>
<evidence type="ECO:0000256" key="4">
    <source>
        <dbReference type="ARBA" id="ARBA00012239"/>
    </source>
</evidence>
<comment type="cofactor">
    <cofactor evidence="1 13">
        <name>pyridoxal 5'-phosphate</name>
        <dbReference type="ChEBI" id="CHEBI:597326"/>
    </cofactor>
</comment>
<dbReference type="EC" id="2.8.1.7" evidence="4"/>
<dbReference type="PROSITE" id="PS00595">
    <property type="entry name" value="AA_TRANSFER_CLASS_5"/>
    <property type="match status" value="1"/>
</dbReference>
<dbReference type="AlphaFoldDB" id="A0AAI9IF78"/>